<dbReference type="KEGG" id="muc:MuYL_0275"/>
<protein>
    <submittedName>
        <fullName evidence="3">Uncharacterized protein</fullName>
    </submittedName>
</protein>
<feature type="compositionally biased region" description="Basic and acidic residues" evidence="1">
    <location>
        <begin position="71"/>
        <end position="91"/>
    </location>
</feature>
<dbReference type="EMBL" id="CP022743">
    <property type="protein sequence ID" value="ASU32178.1"/>
    <property type="molecule type" value="Genomic_DNA"/>
</dbReference>
<evidence type="ECO:0000256" key="2">
    <source>
        <dbReference type="SAM" id="SignalP"/>
    </source>
</evidence>
<keyword evidence="2" id="KW-0732">Signal</keyword>
<feature type="chain" id="PRO_5012081512" evidence="2">
    <location>
        <begin position="24"/>
        <end position="91"/>
    </location>
</feature>
<evidence type="ECO:0000313" key="3">
    <source>
        <dbReference type="EMBL" id="ASU32178.1"/>
    </source>
</evidence>
<proteinExistence type="predicted"/>
<dbReference type="RefSeq" id="WP_094568813.1">
    <property type="nucleotide sequence ID" value="NZ_CP022743.1"/>
</dbReference>
<sequence>MKKIALLLILLSNVGTIPQLAVAATRKVTPSAEVLQDSATVVHKKKRVIKRQFRATRSQRMQMQLRQAAKHNKEAQREERLQQRIKKDTSR</sequence>
<name>A0A223NR88_9SPHI</name>
<dbReference type="Proteomes" id="UP000215002">
    <property type="component" value="Chromosome"/>
</dbReference>
<feature type="signal peptide" evidence="2">
    <location>
        <begin position="1"/>
        <end position="23"/>
    </location>
</feature>
<feature type="region of interest" description="Disordered" evidence="1">
    <location>
        <begin position="65"/>
        <end position="91"/>
    </location>
</feature>
<organism evidence="3 4">
    <name type="scientific">Mucilaginibacter xinganensis</name>
    <dbReference type="NCBI Taxonomy" id="1234841"/>
    <lineage>
        <taxon>Bacteria</taxon>
        <taxon>Pseudomonadati</taxon>
        <taxon>Bacteroidota</taxon>
        <taxon>Sphingobacteriia</taxon>
        <taxon>Sphingobacteriales</taxon>
        <taxon>Sphingobacteriaceae</taxon>
        <taxon>Mucilaginibacter</taxon>
    </lineage>
</organism>
<evidence type="ECO:0000256" key="1">
    <source>
        <dbReference type="SAM" id="MobiDB-lite"/>
    </source>
</evidence>
<accession>A0A223NR88</accession>
<gene>
    <name evidence="3" type="ORF">MuYL_0275</name>
</gene>
<reference evidence="3 4" key="1">
    <citation type="submission" date="2017-08" db="EMBL/GenBank/DDBJ databases">
        <title>Complete genome sequence of Mucilaginibacter sp. strain BJC16-A31.</title>
        <authorList>
            <consortium name="Henan University of Science and Technology"/>
            <person name="You X."/>
        </authorList>
    </citation>
    <scope>NUCLEOTIDE SEQUENCE [LARGE SCALE GENOMIC DNA]</scope>
    <source>
        <strain evidence="3 4">BJC16-A31</strain>
    </source>
</reference>
<evidence type="ECO:0000313" key="4">
    <source>
        <dbReference type="Proteomes" id="UP000215002"/>
    </source>
</evidence>
<keyword evidence="4" id="KW-1185">Reference proteome</keyword>
<dbReference type="AlphaFoldDB" id="A0A223NR88"/>